<protein>
    <submittedName>
        <fullName evidence="1">Nucleic acid-binding Zn ribbon protein</fullName>
    </submittedName>
</protein>
<dbReference type="Pfam" id="PF05258">
    <property type="entry name" value="DciA"/>
    <property type="match status" value="1"/>
</dbReference>
<dbReference type="RefSeq" id="WP_307682570.1">
    <property type="nucleotide sequence ID" value="NZ_JAUSQX010000001.1"/>
</dbReference>
<reference evidence="1 2" key="1">
    <citation type="submission" date="2023-07" db="EMBL/GenBank/DDBJ databases">
        <title>Sequencing the genomes of 1000 actinobacteria strains.</title>
        <authorList>
            <person name="Klenk H.-P."/>
        </authorList>
    </citation>
    <scope>NUCLEOTIDE SEQUENCE [LARGE SCALE GENOMIC DNA]</scope>
    <source>
        <strain evidence="1 2">DSM 17163</strain>
    </source>
</reference>
<organism evidence="1 2">
    <name type="scientific">Trueperella bonasi</name>
    <dbReference type="NCBI Taxonomy" id="312286"/>
    <lineage>
        <taxon>Bacteria</taxon>
        <taxon>Bacillati</taxon>
        <taxon>Actinomycetota</taxon>
        <taxon>Actinomycetes</taxon>
        <taxon>Actinomycetales</taxon>
        <taxon>Actinomycetaceae</taxon>
        <taxon>Trueperella</taxon>
    </lineage>
</organism>
<dbReference type="InterPro" id="IPR007922">
    <property type="entry name" value="DciA-like"/>
</dbReference>
<dbReference type="EMBL" id="JAUSQX010000001">
    <property type="protein sequence ID" value="MDP9806340.1"/>
    <property type="molecule type" value="Genomic_DNA"/>
</dbReference>
<evidence type="ECO:0000313" key="1">
    <source>
        <dbReference type="EMBL" id="MDP9806340.1"/>
    </source>
</evidence>
<dbReference type="PANTHER" id="PTHR36456:SF1">
    <property type="entry name" value="UPF0232 PROTEIN SCO3875"/>
    <property type="match status" value="1"/>
</dbReference>
<comment type="caution">
    <text evidence="1">The sequence shown here is derived from an EMBL/GenBank/DDBJ whole genome shotgun (WGS) entry which is preliminary data.</text>
</comment>
<dbReference type="Proteomes" id="UP001243212">
    <property type="component" value="Unassembled WGS sequence"/>
</dbReference>
<accession>A0ABT9NGM9</accession>
<proteinExistence type="predicted"/>
<gene>
    <name evidence="1" type="ORF">J2S70_000922</name>
</gene>
<evidence type="ECO:0000313" key="2">
    <source>
        <dbReference type="Proteomes" id="UP001243212"/>
    </source>
</evidence>
<name>A0ABT9NGM9_9ACTO</name>
<dbReference type="PANTHER" id="PTHR36456">
    <property type="entry name" value="UPF0232 PROTEIN SCO3875"/>
    <property type="match status" value="1"/>
</dbReference>
<keyword evidence="2" id="KW-1185">Reference proteome</keyword>
<sequence length="202" mass="22374">MTAASTGRSANVKIARAKQLAADKYGDRLPLEALDRARRMAERHGWVRRRIETHIPLREEEQMGEDVFVPSPGQEVGSGARPSKRDPKPLSFIYPNIVDRMGWKERLDVGAVSVRWPAIVGPAIAQNCVVEDFSDDGILTLRAKSTSWQTQVRALLAFLDKKLAEELGEGVVKDIVVNGPHVPSWKHGPYSVPGRGPRDTYG</sequence>